<dbReference type="Proteomes" id="UP001375240">
    <property type="component" value="Unassembled WGS sequence"/>
</dbReference>
<accession>A0AAV9UZI7</accession>
<keyword evidence="11" id="KW-0472">Membrane</keyword>
<evidence type="ECO:0000313" key="15">
    <source>
        <dbReference type="Proteomes" id="UP001375240"/>
    </source>
</evidence>
<feature type="compositionally biased region" description="Low complexity" evidence="10">
    <location>
        <begin position="130"/>
        <end position="151"/>
    </location>
</feature>
<evidence type="ECO:0000256" key="6">
    <source>
        <dbReference type="ARBA" id="ARBA00022729"/>
    </source>
</evidence>
<name>A0AAV9UZI7_9PEZI</name>
<proteinExistence type="inferred from homology"/>
<evidence type="ECO:0000256" key="1">
    <source>
        <dbReference type="ARBA" id="ARBA00004589"/>
    </source>
</evidence>
<sequence>MKTLGAIIFVVSVFCAGLLRLALAQFDSLGLPPCALPCAISSSQNREFCPDFEFACACIVLGSRTGSIRACLKSACNQTDNERTNQIATEVCQSVDITLGPFTSSFFTPITSPPSIPTKSQEPSTSSPGSNAAQTLSTSNSSSPSSSETASQGKSGLSGGAIAGIVVGIVVPLTGIIAFIAHRMGIFGGGSDTPVVPLQNDPEMVDYGGIRNDPDYGGIQSNRQS</sequence>
<evidence type="ECO:0000256" key="12">
    <source>
        <dbReference type="SAM" id="SignalP"/>
    </source>
</evidence>
<feature type="compositionally biased region" description="Polar residues" evidence="10">
    <location>
        <begin position="119"/>
        <end position="129"/>
    </location>
</feature>
<dbReference type="AlphaFoldDB" id="A0AAV9UZI7"/>
<evidence type="ECO:0000256" key="10">
    <source>
        <dbReference type="SAM" id="MobiDB-lite"/>
    </source>
</evidence>
<keyword evidence="5" id="KW-0325">Glycoprotein</keyword>
<keyword evidence="4" id="KW-0964">Secreted</keyword>
<keyword evidence="7 9" id="KW-1015">Disulfide bond</keyword>
<feature type="chain" id="PRO_5043877781" description="CFEM domain-containing protein" evidence="12">
    <location>
        <begin position="25"/>
        <end position="225"/>
    </location>
</feature>
<comment type="caution">
    <text evidence="9">Lacks conserved residue(s) required for the propagation of feature annotation.</text>
</comment>
<dbReference type="InterPro" id="IPR008427">
    <property type="entry name" value="Extracellular_membr_CFEM_dom"/>
</dbReference>
<feature type="disulfide bond" evidence="9">
    <location>
        <begin position="49"/>
        <end position="56"/>
    </location>
</feature>
<keyword evidence="11" id="KW-0812">Transmembrane</keyword>
<evidence type="ECO:0000256" key="11">
    <source>
        <dbReference type="SAM" id="Phobius"/>
    </source>
</evidence>
<evidence type="ECO:0000256" key="2">
    <source>
        <dbReference type="ARBA" id="ARBA00004613"/>
    </source>
</evidence>
<feature type="signal peptide" evidence="12">
    <location>
        <begin position="1"/>
        <end position="24"/>
    </location>
</feature>
<keyword evidence="11" id="KW-1133">Transmembrane helix</keyword>
<dbReference type="GO" id="GO:0098552">
    <property type="term" value="C:side of membrane"/>
    <property type="evidence" value="ECO:0007669"/>
    <property type="project" value="UniProtKB-KW"/>
</dbReference>
<dbReference type="PROSITE" id="PS52012">
    <property type="entry name" value="CFEM"/>
    <property type="match status" value="1"/>
</dbReference>
<evidence type="ECO:0000256" key="8">
    <source>
        <dbReference type="ARBA" id="ARBA00023288"/>
    </source>
</evidence>
<keyword evidence="5" id="KW-0336">GPI-anchor</keyword>
<evidence type="ECO:0000256" key="9">
    <source>
        <dbReference type="PROSITE-ProRule" id="PRU01356"/>
    </source>
</evidence>
<dbReference type="GO" id="GO:0005576">
    <property type="term" value="C:extracellular region"/>
    <property type="evidence" value="ECO:0007669"/>
    <property type="project" value="UniProtKB-SubCell"/>
</dbReference>
<feature type="domain" description="CFEM" evidence="13">
    <location>
        <begin position="5"/>
        <end position="120"/>
    </location>
</feature>
<dbReference type="EMBL" id="JAVHNQ010000003">
    <property type="protein sequence ID" value="KAK6352740.1"/>
    <property type="molecule type" value="Genomic_DNA"/>
</dbReference>
<comment type="caution">
    <text evidence="14">The sequence shown here is derived from an EMBL/GenBank/DDBJ whole genome shotgun (WGS) entry which is preliminary data.</text>
</comment>
<feature type="transmembrane region" description="Helical" evidence="11">
    <location>
        <begin position="161"/>
        <end position="181"/>
    </location>
</feature>
<organism evidence="14 15">
    <name type="scientific">Orbilia brochopaga</name>
    <dbReference type="NCBI Taxonomy" id="3140254"/>
    <lineage>
        <taxon>Eukaryota</taxon>
        <taxon>Fungi</taxon>
        <taxon>Dikarya</taxon>
        <taxon>Ascomycota</taxon>
        <taxon>Pezizomycotina</taxon>
        <taxon>Orbiliomycetes</taxon>
        <taxon>Orbiliales</taxon>
        <taxon>Orbiliaceae</taxon>
        <taxon>Orbilia</taxon>
    </lineage>
</organism>
<dbReference type="Pfam" id="PF05730">
    <property type="entry name" value="CFEM"/>
    <property type="match status" value="1"/>
</dbReference>
<evidence type="ECO:0000256" key="7">
    <source>
        <dbReference type="ARBA" id="ARBA00023157"/>
    </source>
</evidence>
<keyword evidence="15" id="KW-1185">Reference proteome</keyword>
<keyword evidence="8" id="KW-0449">Lipoprotein</keyword>
<comment type="subcellular location">
    <subcellularLocation>
        <location evidence="1">Membrane</location>
        <topology evidence="1">Lipid-anchor</topology>
        <topology evidence="1">GPI-anchor</topology>
    </subcellularLocation>
    <subcellularLocation>
        <location evidence="2">Secreted</location>
    </subcellularLocation>
</comment>
<comment type="similarity">
    <text evidence="3">Belongs to the RBT5 family.</text>
</comment>
<protein>
    <recommendedName>
        <fullName evidence="13">CFEM domain-containing protein</fullName>
    </recommendedName>
</protein>
<evidence type="ECO:0000256" key="5">
    <source>
        <dbReference type="ARBA" id="ARBA00022622"/>
    </source>
</evidence>
<evidence type="ECO:0000313" key="14">
    <source>
        <dbReference type="EMBL" id="KAK6352740.1"/>
    </source>
</evidence>
<gene>
    <name evidence="14" type="ORF">TWF696_004743</name>
</gene>
<evidence type="ECO:0000259" key="13">
    <source>
        <dbReference type="PROSITE" id="PS52012"/>
    </source>
</evidence>
<evidence type="ECO:0000256" key="4">
    <source>
        <dbReference type="ARBA" id="ARBA00022525"/>
    </source>
</evidence>
<evidence type="ECO:0000256" key="3">
    <source>
        <dbReference type="ARBA" id="ARBA00010031"/>
    </source>
</evidence>
<feature type="region of interest" description="Disordered" evidence="10">
    <location>
        <begin position="113"/>
        <end position="154"/>
    </location>
</feature>
<reference evidence="14 15" key="1">
    <citation type="submission" date="2019-10" db="EMBL/GenBank/DDBJ databases">
        <authorList>
            <person name="Palmer J.M."/>
        </authorList>
    </citation>
    <scope>NUCLEOTIDE SEQUENCE [LARGE SCALE GENOMIC DNA]</scope>
    <source>
        <strain evidence="14 15">TWF696</strain>
    </source>
</reference>
<keyword evidence="6 12" id="KW-0732">Signal</keyword>